<dbReference type="Gene3D" id="3.30.160.20">
    <property type="match status" value="1"/>
</dbReference>
<dbReference type="Gene3D" id="3.30.230.10">
    <property type="match status" value="1"/>
</dbReference>
<dbReference type="GO" id="GO:0042073">
    <property type="term" value="P:intraciliary transport"/>
    <property type="evidence" value="ECO:0007669"/>
    <property type="project" value="TreeGrafter"/>
</dbReference>
<evidence type="ECO:0000256" key="1">
    <source>
        <dbReference type="ARBA" id="ARBA00008945"/>
    </source>
</evidence>
<dbReference type="AlphaFoldDB" id="B1MTE2"/>
<protein>
    <recommendedName>
        <fullName evidence="4">Small ribosomal subunit protein uS5</fullName>
    </recommendedName>
    <alternativeName>
        <fullName evidence="5">40S ribosomal protein S2</fullName>
    </alternativeName>
</protein>
<dbReference type="InterPro" id="IPR005324">
    <property type="entry name" value="Ribosomal_uS5_C"/>
</dbReference>
<dbReference type="InterPro" id="IPR020568">
    <property type="entry name" value="Ribosomal_Su5_D2-typ_SF"/>
</dbReference>
<keyword evidence="3" id="KW-0687">Ribonucleoprotein</keyword>
<evidence type="ECO:0000256" key="7">
    <source>
        <dbReference type="SAM" id="MobiDB-lite"/>
    </source>
</evidence>
<name>B1MTE2_PLEMO</name>
<feature type="compositionally biased region" description="Basic and acidic residues" evidence="7">
    <location>
        <begin position="369"/>
        <end position="381"/>
    </location>
</feature>
<dbReference type="InterPro" id="IPR026188">
    <property type="entry name" value="Lebercilin-like"/>
</dbReference>
<keyword evidence="6" id="KW-0175">Coiled coil</keyword>
<gene>
    <name evidence="9" type="primary">LCA5L_1</name>
</gene>
<dbReference type="PANTHER" id="PTHR16650:SF9">
    <property type="entry name" value="LEBERCILIN-LIKE PROTEIN"/>
    <property type="match status" value="1"/>
</dbReference>
<evidence type="ECO:0000256" key="3">
    <source>
        <dbReference type="ARBA" id="ARBA00023274"/>
    </source>
</evidence>
<evidence type="ECO:0000313" key="9">
    <source>
        <dbReference type="EMBL" id="ACA57882.1"/>
    </source>
</evidence>
<evidence type="ECO:0000259" key="8">
    <source>
        <dbReference type="Pfam" id="PF03719"/>
    </source>
</evidence>
<evidence type="ECO:0000256" key="4">
    <source>
        <dbReference type="ARBA" id="ARBA00035255"/>
    </source>
</evidence>
<dbReference type="GO" id="GO:0005930">
    <property type="term" value="C:axoneme"/>
    <property type="evidence" value="ECO:0007669"/>
    <property type="project" value="TreeGrafter"/>
</dbReference>
<comment type="similarity">
    <text evidence="1">Belongs to the universal ribosomal protein uS5 family.</text>
</comment>
<dbReference type="GO" id="GO:0006412">
    <property type="term" value="P:translation"/>
    <property type="evidence" value="ECO:0007669"/>
    <property type="project" value="InterPro"/>
</dbReference>
<dbReference type="PANTHER" id="PTHR16650">
    <property type="entry name" value="C21ORF13-RELATED"/>
    <property type="match status" value="1"/>
</dbReference>
<dbReference type="GO" id="GO:1990904">
    <property type="term" value="C:ribonucleoprotein complex"/>
    <property type="evidence" value="ECO:0007669"/>
    <property type="project" value="UniProtKB-KW"/>
</dbReference>
<proteinExistence type="inferred from homology"/>
<dbReference type="Pfam" id="PF03719">
    <property type="entry name" value="Ribosomal_S5_C"/>
    <property type="match status" value="1"/>
</dbReference>
<dbReference type="GO" id="GO:0003735">
    <property type="term" value="F:structural constituent of ribosome"/>
    <property type="evidence" value="ECO:0007669"/>
    <property type="project" value="InterPro"/>
</dbReference>
<feature type="domain" description="Small ribosomal subunit protein uS5 C-terminal" evidence="8">
    <location>
        <begin position="75"/>
        <end position="147"/>
    </location>
</feature>
<feature type="region of interest" description="Disordered" evidence="7">
    <location>
        <begin position="183"/>
        <end position="212"/>
    </location>
</feature>
<dbReference type="InterPro" id="IPR014721">
    <property type="entry name" value="Ribsml_uS5_D2-typ_fold_subgr"/>
</dbReference>
<accession>B1MTE2</accession>
<evidence type="ECO:0000256" key="5">
    <source>
        <dbReference type="ARBA" id="ARBA00035407"/>
    </source>
</evidence>
<dbReference type="EMBL" id="DP000628">
    <property type="protein sequence ID" value="ACA57882.1"/>
    <property type="molecule type" value="Genomic_DNA"/>
</dbReference>
<feature type="coiled-coil region" evidence="6">
    <location>
        <begin position="248"/>
        <end position="275"/>
    </location>
</feature>
<organism evidence="9">
    <name type="scientific">Plecturocebus moloch</name>
    <name type="common">Dusky titi monkey</name>
    <name type="synonym">Callicebus moloch</name>
    <dbReference type="NCBI Taxonomy" id="9523"/>
    <lineage>
        <taxon>Eukaryota</taxon>
        <taxon>Metazoa</taxon>
        <taxon>Chordata</taxon>
        <taxon>Craniata</taxon>
        <taxon>Vertebrata</taxon>
        <taxon>Euteleostomi</taxon>
        <taxon>Mammalia</taxon>
        <taxon>Eutheria</taxon>
        <taxon>Euarchontoglires</taxon>
        <taxon>Primates</taxon>
        <taxon>Haplorrhini</taxon>
        <taxon>Platyrrhini</taxon>
        <taxon>Pitheciidae</taxon>
        <taxon>Callicebinae</taxon>
        <taxon>Plecturocebus</taxon>
    </lineage>
</organism>
<sequence>MLVQKQTCVGQRTRFKAFIAIGDYKVAMSIWVLSASRRWSLPSMGHHPGQALHCPRVQRLLGEQDQQAPPHTIPCRSVLVHLIPIPRGTGIVLAPMPQKLLMMAGVNDCYTSAGRGRCAAILGNFTKATLNAISKTYSCLTPNLWKETVFTKSPSQEFTDHLIISSTKSVQADRKSLPFTSMRHQATQKSDVPPLTTKGKKATGNFDHKEKSTEINREIPHCVNKLPKQEDSKRKYEDLSKEDKHLEVQVLLENIRRQKDKKEDQEKKTISVKEEQELPPKIMEVIHPEREINQNDLVREKFKRSMERNDMDDTHGKCIAPFTKGPLRQRRHYSFTEATENLHHGLPALGGPANAGNMRCSHSTSKHLSNREERELEHSDSGYEPSFGKSSRIKVKDTTFRDKKSSLMEELFGSGYILKTDQSDSGVTKGSEEPLQSKESHHLPPSQAFASNAFGDSKVTVVNSIKPSSPTEGKGKIII</sequence>
<reference evidence="9" key="1">
    <citation type="submission" date="2008-03" db="EMBL/GenBank/DDBJ databases">
        <title>NISC Comparative Sequencing Initiative.</title>
        <authorList>
            <person name="Antonellis A."/>
            <person name="Benjamin B."/>
            <person name="Blakesley R.W."/>
            <person name="Bouffard G.G."/>
            <person name="Brinkley C."/>
            <person name="Brooks S."/>
            <person name="Chu G."/>
            <person name="Chub I."/>
            <person name="Coleman H."/>
            <person name="Fuksenko T."/>
            <person name="Gestole M."/>
            <person name="Gregory M."/>
            <person name="Guan X."/>
            <person name="Gupta J."/>
            <person name="Gurson N."/>
            <person name="Han E."/>
            <person name="Han J."/>
            <person name="Hansen N."/>
            <person name="Hargrove A."/>
            <person name="Hines-Harris K."/>
            <person name="Ho S.-L."/>
            <person name="Hu P."/>
            <person name="Hunter G."/>
            <person name="Hurle B."/>
            <person name="Idol J.R."/>
            <person name="Johnson T."/>
            <person name="Knight E."/>
            <person name="Kwong P."/>
            <person name="Lee-Lin S.-Q."/>
            <person name="Legaspi R."/>
            <person name="Madden M."/>
            <person name="Maduro Q.L."/>
            <person name="Maduro V.B."/>
            <person name="Margulies E.H."/>
            <person name="Masiello C."/>
            <person name="Maskeri B."/>
            <person name="McDowell J."/>
            <person name="Merkulov G."/>
            <person name="Montemayor C."/>
            <person name="Mullikin J.C."/>
            <person name="Park M."/>
            <person name="Prasad A."/>
            <person name="Ramsahoye C."/>
            <person name="Reddix-Dugue N."/>
            <person name="Riebow N."/>
            <person name="Schandler K."/>
            <person name="Schueler M.G."/>
            <person name="Sison C."/>
            <person name="Smith L."/>
            <person name="Stantripop S."/>
            <person name="Thomas J.W."/>
            <person name="Thomas P.J."/>
            <person name="Tsipouri V."/>
            <person name="Young A."/>
            <person name="Green E.D."/>
        </authorList>
    </citation>
    <scope>NUCLEOTIDE SEQUENCE</scope>
</reference>
<evidence type="ECO:0000256" key="2">
    <source>
        <dbReference type="ARBA" id="ARBA00022980"/>
    </source>
</evidence>
<dbReference type="FunFam" id="3.30.230.10:FF:000004">
    <property type="entry name" value="40S ribosomal protein S2"/>
    <property type="match status" value="1"/>
</dbReference>
<dbReference type="SUPFAM" id="SSF54211">
    <property type="entry name" value="Ribosomal protein S5 domain 2-like"/>
    <property type="match status" value="1"/>
</dbReference>
<feature type="compositionally biased region" description="Basic and acidic residues" evidence="7">
    <location>
        <begin position="430"/>
        <end position="442"/>
    </location>
</feature>
<evidence type="ECO:0000256" key="6">
    <source>
        <dbReference type="SAM" id="Coils"/>
    </source>
</evidence>
<dbReference type="GO" id="GO:0005840">
    <property type="term" value="C:ribosome"/>
    <property type="evidence" value="ECO:0007669"/>
    <property type="project" value="UniProtKB-KW"/>
</dbReference>
<feature type="region of interest" description="Disordered" evidence="7">
    <location>
        <begin position="422"/>
        <end position="453"/>
    </location>
</feature>
<feature type="region of interest" description="Disordered" evidence="7">
    <location>
        <begin position="352"/>
        <end position="390"/>
    </location>
</feature>
<keyword evidence="2" id="KW-0689">Ribosomal protein</keyword>